<proteinExistence type="inferred from homology"/>
<dbReference type="VEuPathDB" id="FungiDB:BO80DRAFT_361347"/>
<dbReference type="RefSeq" id="XP_025572804.1">
    <property type="nucleotide sequence ID" value="XM_025716004.1"/>
</dbReference>
<evidence type="ECO:0000256" key="3">
    <source>
        <dbReference type="ARBA" id="ARBA00007317"/>
    </source>
</evidence>
<dbReference type="PANTHER" id="PTHR43416">
    <property type="entry name" value="DIHYDROLIPOYLLYSINE-RESIDUE SUCCINYLTRANSFERASE COMPONENT OF 2-OXOGLUTARATE DEHYDROGENASE COMPLEX, MITOCHONDRIAL-RELATED"/>
    <property type="match status" value="1"/>
</dbReference>
<dbReference type="InterPro" id="IPR011053">
    <property type="entry name" value="Single_hybrid_motif"/>
</dbReference>
<organism evidence="12 13">
    <name type="scientific">Aspergillus ibericus CBS 121593</name>
    <dbReference type="NCBI Taxonomy" id="1448316"/>
    <lineage>
        <taxon>Eukaryota</taxon>
        <taxon>Fungi</taxon>
        <taxon>Dikarya</taxon>
        <taxon>Ascomycota</taxon>
        <taxon>Pezizomycotina</taxon>
        <taxon>Eurotiomycetes</taxon>
        <taxon>Eurotiomycetidae</taxon>
        <taxon>Eurotiales</taxon>
        <taxon>Aspergillaceae</taxon>
        <taxon>Aspergillus</taxon>
        <taxon>Aspergillus subgen. Circumdati</taxon>
    </lineage>
</organism>
<dbReference type="GO" id="GO:0005739">
    <property type="term" value="C:mitochondrion"/>
    <property type="evidence" value="ECO:0007669"/>
    <property type="project" value="TreeGrafter"/>
</dbReference>
<keyword evidence="13" id="KW-1185">Reference proteome</keyword>
<comment type="pathway">
    <text evidence="2">Amino-acid degradation; L-lysine degradation via saccharopine pathway; glutaryl-CoA from L-lysine: step 6/6.</text>
</comment>
<dbReference type="InterPro" id="IPR001078">
    <property type="entry name" value="2-oxoacid_DH_actylTfrase"/>
</dbReference>
<gene>
    <name evidence="12" type="ORF">BO80DRAFT_361347</name>
</gene>
<dbReference type="InterPro" id="IPR050537">
    <property type="entry name" value="2-oxoacid_dehydrogenase"/>
</dbReference>
<dbReference type="Proteomes" id="UP000249402">
    <property type="component" value="Unassembled WGS sequence"/>
</dbReference>
<dbReference type="EC" id="2.3.1.-" evidence="9"/>
<dbReference type="PROSITE" id="PS50968">
    <property type="entry name" value="BIOTINYL_LIPOYL"/>
    <property type="match status" value="1"/>
</dbReference>
<evidence type="ECO:0000256" key="8">
    <source>
        <dbReference type="ARBA" id="ARBA00023315"/>
    </source>
</evidence>
<evidence type="ECO:0000256" key="1">
    <source>
        <dbReference type="ARBA" id="ARBA00001938"/>
    </source>
</evidence>
<keyword evidence="7" id="KW-0809">Transit peptide</keyword>
<dbReference type="InterPro" id="IPR003016">
    <property type="entry name" value="2-oxoA_DH_lipoyl-BS"/>
</dbReference>
<dbReference type="GeneID" id="37220869"/>
<evidence type="ECO:0000256" key="6">
    <source>
        <dbReference type="ARBA" id="ARBA00022823"/>
    </source>
</evidence>
<protein>
    <recommendedName>
        <fullName evidence="9">Dihydrolipoamide acetyltransferase component of pyruvate dehydrogenase complex</fullName>
        <ecNumber evidence="9">2.3.1.-</ecNumber>
    </recommendedName>
</protein>
<dbReference type="AlphaFoldDB" id="A0A395GST3"/>
<dbReference type="InterPro" id="IPR000089">
    <property type="entry name" value="Biotin_lipoyl"/>
</dbReference>
<evidence type="ECO:0000256" key="9">
    <source>
        <dbReference type="RuleBase" id="RU003423"/>
    </source>
</evidence>
<dbReference type="Gene3D" id="2.40.50.100">
    <property type="match status" value="1"/>
</dbReference>
<dbReference type="SUPFAM" id="SSF52777">
    <property type="entry name" value="CoA-dependent acyltransferases"/>
    <property type="match status" value="1"/>
</dbReference>
<dbReference type="Pfam" id="PF00198">
    <property type="entry name" value="2-oxoacid_dh"/>
    <property type="match status" value="1"/>
</dbReference>
<name>A0A395GST3_9EURO</name>
<accession>A0A395GST3</accession>
<dbReference type="CDD" id="cd06849">
    <property type="entry name" value="lipoyl_domain"/>
    <property type="match status" value="1"/>
</dbReference>
<dbReference type="GO" id="GO:0004149">
    <property type="term" value="F:dihydrolipoyllysine-residue succinyltransferase activity"/>
    <property type="evidence" value="ECO:0007669"/>
    <property type="project" value="TreeGrafter"/>
</dbReference>
<keyword evidence="6 9" id="KW-0450">Lipoyl</keyword>
<dbReference type="InterPro" id="IPR023213">
    <property type="entry name" value="CAT-like_dom_sf"/>
</dbReference>
<evidence type="ECO:0000256" key="10">
    <source>
        <dbReference type="SAM" id="MobiDB-lite"/>
    </source>
</evidence>
<evidence type="ECO:0000313" key="13">
    <source>
        <dbReference type="Proteomes" id="UP000249402"/>
    </source>
</evidence>
<feature type="domain" description="Lipoyl-binding" evidence="11">
    <location>
        <begin position="67"/>
        <end position="142"/>
    </location>
</feature>
<keyword evidence="8 9" id="KW-0012">Acyltransferase</keyword>
<dbReference type="PROSITE" id="PS00189">
    <property type="entry name" value="LIPOYL"/>
    <property type="match status" value="1"/>
</dbReference>
<dbReference type="OrthoDB" id="5391403at2759"/>
<keyword evidence="5 9" id="KW-0808">Transferase</keyword>
<dbReference type="GO" id="GO:0006099">
    <property type="term" value="P:tricarboxylic acid cycle"/>
    <property type="evidence" value="ECO:0007669"/>
    <property type="project" value="UniProtKB-KW"/>
</dbReference>
<feature type="region of interest" description="Disordered" evidence="10">
    <location>
        <begin position="145"/>
        <end position="214"/>
    </location>
</feature>
<evidence type="ECO:0000259" key="11">
    <source>
        <dbReference type="PROSITE" id="PS50968"/>
    </source>
</evidence>
<dbReference type="Gene3D" id="3.30.559.10">
    <property type="entry name" value="Chloramphenicol acetyltransferase-like domain"/>
    <property type="match status" value="1"/>
</dbReference>
<evidence type="ECO:0000256" key="5">
    <source>
        <dbReference type="ARBA" id="ARBA00022679"/>
    </source>
</evidence>
<comment type="cofactor">
    <cofactor evidence="1 9">
        <name>(R)-lipoate</name>
        <dbReference type="ChEBI" id="CHEBI:83088"/>
    </cofactor>
</comment>
<dbReference type="Pfam" id="PF00364">
    <property type="entry name" value="Biotin_lipoyl"/>
    <property type="match status" value="1"/>
</dbReference>
<evidence type="ECO:0000256" key="7">
    <source>
        <dbReference type="ARBA" id="ARBA00022946"/>
    </source>
</evidence>
<keyword evidence="4" id="KW-0816">Tricarboxylic acid cycle</keyword>
<comment type="similarity">
    <text evidence="3 9">Belongs to the 2-oxoacid dehydrogenase family.</text>
</comment>
<evidence type="ECO:0000256" key="2">
    <source>
        <dbReference type="ARBA" id="ARBA00005145"/>
    </source>
</evidence>
<dbReference type="SUPFAM" id="SSF51230">
    <property type="entry name" value="Single hybrid motif"/>
    <property type="match status" value="1"/>
</dbReference>
<reference evidence="12 13" key="1">
    <citation type="submission" date="2018-02" db="EMBL/GenBank/DDBJ databases">
        <title>The genomes of Aspergillus section Nigri reveals drivers in fungal speciation.</title>
        <authorList>
            <consortium name="DOE Joint Genome Institute"/>
            <person name="Vesth T.C."/>
            <person name="Nybo J."/>
            <person name="Theobald S."/>
            <person name="Brandl J."/>
            <person name="Frisvad J.C."/>
            <person name="Nielsen K.F."/>
            <person name="Lyhne E.K."/>
            <person name="Kogle M.E."/>
            <person name="Kuo A."/>
            <person name="Riley R."/>
            <person name="Clum A."/>
            <person name="Nolan M."/>
            <person name="Lipzen A."/>
            <person name="Salamov A."/>
            <person name="Henrissat B."/>
            <person name="Wiebenga A."/>
            <person name="De vries R.P."/>
            <person name="Grigoriev I.V."/>
            <person name="Mortensen U.H."/>
            <person name="Andersen M.R."/>
            <person name="Baker S.E."/>
        </authorList>
    </citation>
    <scope>NUCLEOTIDE SEQUENCE [LARGE SCALE GENOMIC DNA]</scope>
    <source>
        <strain evidence="12 13">CBS 121593</strain>
    </source>
</reference>
<sequence>MAYRAASRLQGTYIHVPRALRTLSSLPSSHTFSSLPVASLDVILQWNHQSSQQTRPFSASTLYAEETSLISVPAMAESISEGVLTTFHKQVGDYVKQDEELASIETDKIDVAVNASESGKITKFLVSEGDTVTVGQAVVEVSVKSQDASQNTEPEHASDSVGEVKGQTTSSEPQPTPEPERKESAPPQVKPQPAAPAARPKDPVPAPRTTRAETKEKMTRLRLRFAERLKEFQNTAAFLTTLNEVDMTKIMEFRSKNQDDVLKKYGVQLGFMGPVARASALALKEIPAINASIENNDTIVFKDYIDLSIAVATRKGLVTPVLRNVEDMSVVEIEKGIAELGKRARDNKLSMRDLVGGSFTISNSGMWGSLFGTPIINMPQTAVLGIYGIKERPVAVNGQVVIRPMMYTALTYDHRLVDGREAVTFLTLVKKYLEDPATMLIE</sequence>
<evidence type="ECO:0000313" key="12">
    <source>
        <dbReference type="EMBL" id="RAK98476.1"/>
    </source>
</evidence>
<dbReference type="PANTHER" id="PTHR43416:SF5">
    <property type="entry name" value="DIHYDROLIPOYLLYSINE-RESIDUE SUCCINYLTRANSFERASE COMPONENT OF 2-OXOGLUTARATE DEHYDROGENASE COMPLEX, MITOCHONDRIAL"/>
    <property type="match status" value="1"/>
</dbReference>
<dbReference type="EMBL" id="KZ824453">
    <property type="protein sequence ID" value="RAK98476.1"/>
    <property type="molecule type" value="Genomic_DNA"/>
</dbReference>
<dbReference type="STRING" id="1448316.A0A395GST3"/>
<evidence type="ECO:0000256" key="4">
    <source>
        <dbReference type="ARBA" id="ARBA00022532"/>
    </source>
</evidence>